<evidence type="ECO:0000313" key="3">
    <source>
        <dbReference type="Proteomes" id="UP000289738"/>
    </source>
</evidence>
<proteinExistence type="predicted"/>
<protein>
    <submittedName>
        <fullName evidence="2">Uncharacterized protein</fullName>
    </submittedName>
</protein>
<name>A0A445AJH3_ARAHY</name>
<dbReference type="Proteomes" id="UP000289738">
    <property type="component" value="Chromosome B02"/>
</dbReference>
<gene>
    <name evidence="2" type="ORF">Ahy_B02g060856</name>
</gene>
<feature type="compositionally biased region" description="Polar residues" evidence="1">
    <location>
        <begin position="73"/>
        <end position="89"/>
    </location>
</feature>
<feature type="compositionally biased region" description="Basic and acidic residues" evidence="1">
    <location>
        <begin position="35"/>
        <end position="45"/>
    </location>
</feature>
<feature type="region of interest" description="Disordered" evidence="1">
    <location>
        <begin position="1"/>
        <end position="92"/>
    </location>
</feature>
<feature type="compositionally biased region" description="Basic and acidic residues" evidence="1">
    <location>
        <begin position="1"/>
        <end position="12"/>
    </location>
</feature>
<accession>A0A445AJH3</accession>
<evidence type="ECO:0000313" key="2">
    <source>
        <dbReference type="EMBL" id="RYR26593.1"/>
    </source>
</evidence>
<dbReference type="AlphaFoldDB" id="A0A445AJH3"/>
<dbReference type="EMBL" id="SDMP01000012">
    <property type="protein sequence ID" value="RYR26593.1"/>
    <property type="molecule type" value="Genomic_DNA"/>
</dbReference>
<organism evidence="2 3">
    <name type="scientific">Arachis hypogaea</name>
    <name type="common">Peanut</name>
    <dbReference type="NCBI Taxonomy" id="3818"/>
    <lineage>
        <taxon>Eukaryota</taxon>
        <taxon>Viridiplantae</taxon>
        <taxon>Streptophyta</taxon>
        <taxon>Embryophyta</taxon>
        <taxon>Tracheophyta</taxon>
        <taxon>Spermatophyta</taxon>
        <taxon>Magnoliopsida</taxon>
        <taxon>eudicotyledons</taxon>
        <taxon>Gunneridae</taxon>
        <taxon>Pentapetalae</taxon>
        <taxon>rosids</taxon>
        <taxon>fabids</taxon>
        <taxon>Fabales</taxon>
        <taxon>Fabaceae</taxon>
        <taxon>Papilionoideae</taxon>
        <taxon>50 kb inversion clade</taxon>
        <taxon>dalbergioids sensu lato</taxon>
        <taxon>Dalbergieae</taxon>
        <taxon>Pterocarpus clade</taxon>
        <taxon>Arachis</taxon>
    </lineage>
</organism>
<sequence length="176" mass="19620">MEKSKKNAENRSKQLYTHTGGSKSLERLGEEEERIESIEQREESSRLLSRSDSLAQALGKEHSSRVRGIGLGPTSSQVFGMNSHQASNRAQREETQRVLVEVQAELVAEKLKKKVVEDEVAAEKTKRHAIEDEVAVGKIRMQAMESALICLLQGQGEKLPSDVAAWMNSLEGHIRN</sequence>
<reference evidence="2 3" key="1">
    <citation type="submission" date="2019-01" db="EMBL/GenBank/DDBJ databases">
        <title>Sequencing of cultivated peanut Arachis hypogaea provides insights into genome evolution and oil improvement.</title>
        <authorList>
            <person name="Chen X."/>
        </authorList>
    </citation>
    <scope>NUCLEOTIDE SEQUENCE [LARGE SCALE GENOMIC DNA]</scope>
    <source>
        <strain evidence="3">cv. Fuhuasheng</strain>
        <tissue evidence="2">Leaves</tissue>
    </source>
</reference>
<evidence type="ECO:0000256" key="1">
    <source>
        <dbReference type="SAM" id="MobiDB-lite"/>
    </source>
</evidence>
<keyword evidence="3" id="KW-1185">Reference proteome</keyword>
<comment type="caution">
    <text evidence="2">The sequence shown here is derived from an EMBL/GenBank/DDBJ whole genome shotgun (WGS) entry which is preliminary data.</text>
</comment>